<dbReference type="NCBIfam" id="TIGR02395">
    <property type="entry name" value="rpoN_sigma"/>
    <property type="match status" value="1"/>
</dbReference>
<dbReference type="PANTHER" id="PTHR32248">
    <property type="entry name" value="RNA POLYMERASE SIGMA-54 FACTOR"/>
    <property type="match status" value="1"/>
</dbReference>
<feature type="domain" description="RNA polymerase sigma factor 54 DNA-binding" evidence="10">
    <location>
        <begin position="318"/>
        <end position="476"/>
    </location>
</feature>
<dbReference type="EMBL" id="FMWL01000015">
    <property type="protein sequence ID" value="SCZ80978.1"/>
    <property type="molecule type" value="Genomic_DNA"/>
</dbReference>
<dbReference type="GO" id="GO:0003677">
    <property type="term" value="F:DNA binding"/>
    <property type="evidence" value="ECO:0007669"/>
    <property type="project" value="UniProtKB-KW"/>
</dbReference>
<evidence type="ECO:0000256" key="8">
    <source>
        <dbReference type="ARBA" id="ARBA00023163"/>
    </source>
</evidence>
<dbReference type="Pfam" id="PF04963">
    <property type="entry name" value="Sigma54_CBD"/>
    <property type="match status" value="1"/>
</dbReference>
<feature type="domain" description="RNA polymerase sigma factor 54 core-binding" evidence="11">
    <location>
        <begin position="115"/>
        <end position="304"/>
    </location>
</feature>
<dbReference type="PRINTS" id="PR00045">
    <property type="entry name" value="SIGMA54FCT"/>
</dbReference>
<gene>
    <name evidence="12" type="ORF">SAMN03080599_02547</name>
</gene>
<keyword evidence="5" id="KW-0805">Transcription regulation</keyword>
<dbReference type="GO" id="GO:0000428">
    <property type="term" value="C:DNA-directed RNA polymerase complex"/>
    <property type="evidence" value="ECO:0007669"/>
    <property type="project" value="UniProtKB-KW"/>
</dbReference>
<dbReference type="Gene3D" id="1.10.10.60">
    <property type="entry name" value="Homeodomain-like"/>
    <property type="match status" value="1"/>
</dbReference>
<evidence type="ECO:0000256" key="4">
    <source>
        <dbReference type="ARBA" id="ARBA00022695"/>
    </source>
</evidence>
<evidence type="ECO:0000259" key="10">
    <source>
        <dbReference type="Pfam" id="PF04552"/>
    </source>
</evidence>
<reference evidence="12 13" key="1">
    <citation type="submission" date="2016-10" db="EMBL/GenBank/DDBJ databases">
        <authorList>
            <person name="de Groot N.N."/>
        </authorList>
    </citation>
    <scope>NUCLEOTIDE SEQUENCE [LARGE SCALE GENOMIC DNA]</scope>
    <source>
        <strain evidence="12 13">DSM 2784</strain>
    </source>
</reference>
<evidence type="ECO:0000256" key="9">
    <source>
        <dbReference type="SAM" id="MobiDB-lite"/>
    </source>
</evidence>
<dbReference type="InterPro" id="IPR007046">
    <property type="entry name" value="RNA_pol_sigma_54_core-bd"/>
</dbReference>
<keyword evidence="7" id="KW-0238">DNA-binding</keyword>
<dbReference type="STRING" id="1120920.SAMN03080599_02547"/>
<evidence type="ECO:0000256" key="2">
    <source>
        <dbReference type="ARBA" id="ARBA00022478"/>
    </source>
</evidence>
<dbReference type="PIRSF" id="PIRSF000774">
    <property type="entry name" value="RpoN"/>
    <property type="match status" value="1"/>
</dbReference>
<evidence type="ECO:0000256" key="7">
    <source>
        <dbReference type="ARBA" id="ARBA00023125"/>
    </source>
</evidence>
<accession>A0A1G5S479</accession>
<evidence type="ECO:0000313" key="13">
    <source>
        <dbReference type="Proteomes" id="UP000199208"/>
    </source>
</evidence>
<evidence type="ECO:0000256" key="5">
    <source>
        <dbReference type="ARBA" id="ARBA00023015"/>
    </source>
</evidence>
<keyword evidence="8" id="KW-0804">Transcription</keyword>
<feature type="region of interest" description="Disordered" evidence="9">
    <location>
        <begin position="54"/>
        <end position="84"/>
    </location>
</feature>
<dbReference type="GO" id="GO:0016987">
    <property type="term" value="F:sigma factor activity"/>
    <property type="evidence" value="ECO:0007669"/>
    <property type="project" value="UniProtKB-KW"/>
</dbReference>
<evidence type="ECO:0000256" key="6">
    <source>
        <dbReference type="ARBA" id="ARBA00023082"/>
    </source>
</evidence>
<name>A0A1G5S479_9FIRM</name>
<evidence type="ECO:0000259" key="11">
    <source>
        <dbReference type="Pfam" id="PF04963"/>
    </source>
</evidence>
<protein>
    <submittedName>
        <fullName evidence="12">RNA polymerase, sigma 54 subunit, RpoN/SigL</fullName>
    </submittedName>
</protein>
<keyword evidence="13" id="KW-1185">Reference proteome</keyword>
<dbReference type="GO" id="GO:0016779">
    <property type="term" value="F:nucleotidyltransferase activity"/>
    <property type="evidence" value="ECO:0007669"/>
    <property type="project" value="UniProtKB-KW"/>
</dbReference>
<dbReference type="RefSeq" id="WP_092592084.1">
    <property type="nucleotide sequence ID" value="NZ_FMWL01000015.1"/>
</dbReference>
<dbReference type="InterPro" id="IPR007634">
    <property type="entry name" value="RNA_pol_sigma_54_DNA-bd"/>
</dbReference>
<dbReference type="Pfam" id="PF04552">
    <property type="entry name" value="Sigma54_DBD"/>
    <property type="match status" value="1"/>
</dbReference>
<keyword evidence="4" id="KW-0548">Nucleotidyltransferase</keyword>
<evidence type="ECO:0000313" key="12">
    <source>
        <dbReference type="EMBL" id="SCZ80978.1"/>
    </source>
</evidence>
<sequence length="477" mass="54140">MKMNMNLNMVQTQKLVMTAELKQAIEILQYNSVELKEFIQEELMTNPVLQLQSQDEGSQAAAVSAPEVPEEPIKPQSESSTNDLDNINWKEVSQGMSRERGSAVAVESRDDEFSYESFLPTKESLYDHLAFQLCMSDLKGLDYQVAQFLIENIDKNGYLDLRTEEVLSKFQITEDNYERILSVIQTFDPLGVGARNLAECLKIQLMAGDDALSKLAAGIIEHHLQDLANNRIQNIAKALGAPLEQIQDACDLVKTLEPKPGRAFSVDDETRYVVPDVVITKNEGEYVILVSDSTAPKLYINDFYRRILESEQQSAASEYISKKLSSAMKLIKSIEQRRNTIYKVVEAIVEVQLEFFERGPMYLKTLTLKDIAERVGVHESTVSRAVSGKYLQCPHGIYEIKFFFQSGVSSEMGESVSSESIKKIIKELVDREDPKKPFSDQHLMEELNQIGIMISRRTVAKYRDELFIPSSSKRKRF</sequence>
<dbReference type="AlphaFoldDB" id="A0A1G5S479"/>
<dbReference type="GO" id="GO:0001216">
    <property type="term" value="F:DNA-binding transcription activator activity"/>
    <property type="evidence" value="ECO:0007669"/>
    <property type="project" value="InterPro"/>
</dbReference>
<keyword evidence="3" id="KW-0808">Transferase</keyword>
<dbReference type="InterPro" id="IPR038709">
    <property type="entry name" value="RpoN_core-bd_sf"/>
</dbReference>
<dbReference type="OrthoDB" id="9814402at2"/>
<keyword evidence="2" id="KW-0240">DNA-directed RNA polymerase</keyword>
<organism evidence="12 13">
    <name type="scientific">Acidaminobacter hydrogenoformans DSM 2784</name>
    <dbReference type="NCBI Taxonomy" id="1120920"/>
    <lineage>
        <taxon>Bacteria</taxon>
        <taxon>Bacillati</taxon>
        <taxon>Bacillota</taxon>
        <taxon>Clostridia</taxon>
        <taxon>Peptostreptococcales</taxon>
        <taxon>Acidaminobacteraceae</taxon>
        <taxon>Acidaminobacter</taxon>
    </lineage>
</organism>
<dbReference type="PANTHER" id="PTHR32248:SF4">
    <property type="entry name" value="RNA POLYMERASE SIGMA-54 FACTOR"/>
    <property type="match status" value="1"/>
</dbReference>
<comment type="similarity">
    <text evidence="1">Belongs to the sigma-54 factor family.</text>
</comment>
<evidence type="ECO:0000256" key="3">
    <source>
        <dbReference type="ARBA" id="ARBA00022679"/>
    </source>
</evidence>
<dbReference type="InterPro" id="IPR000394">
    <property type="entry name" value="RNA_pol_sigma_54"/>
</dbReference>
<dbReference type="PROSITE" id="PS00718">
    <property type="entry name" value="SIGMA54_2"/>
    <property type="match status" value="1"/>
</dbReference>
<proteinExistence type="inferred from homology"/>
<dbReference type="Gene3D" id="1.10.10.1330">
    <property type="entry name" value="RNA polymerase sigma-54 factor, core-binding domain"/>
    <property type="match status" value="1"/>
</dbReference>
<keyword evidence="6" id="KW-0731">Sigma factor</keyword>
<dbReference type="Pfam" id="PF00309">
    <property type="entry name" value="Sigma54_AID"/>
    <property type="match status" value="1"/>
</dbReference>
<dbReference type="PROSITE" id="PS50044">
    <property type="entry name" value="SIGMA54_3"/>
    <property type="match status" value="1"/>
</dbReference>
<dbReference type="GO" id="GO:0006352">
    <property type="term" value="P:DNA-templated transcription initiation"/>
    <property type="evidence" value="ECO:0007669"/>
    <property type="project" value="InterPro"/>
</dbReference>
<evidence type="ECO:0000256" key="1">
    <source>
        <dbReference type="ARBA" id="ARBA00008798"/>
    </source>
</evidence>
<dbReference type="Proteomes" id="UP000199208">
    <property type="component" value="Unassembled WGS sequence"/>
</dbReference>